<gene>
    <name evidence="3" type="ordered locus">YpsIP31758_B0122</name>
</gene>
<geneLocation type="plasmid" evidence="4">
    <name>plasmid_153kb</name>
</geneLocation>
<feature type="domain" description="AAA+ ATPase" evidence="2">
    <location>
        <begin position="129"/>
        <end position="287"/>
    </location>
</feature>
<keyword evidence="1" id="KW-0812">Transmembrane</keyword>
<dbReference type="SMART" id="SM00382">
    <property type="entry name" value="AAA"/>
    <property type="match status" value="1"/>
</dbReference>
<dbReference type="PANTHER" id="PTHR30121:SF6">
    <property type="entry name" value="SLR6007 PROTEIN"/>
    <property type="match status" value="1"/>
</dbReference>
<dbReference type="KEGG" id="ypi:YpsIP31758_B0122"/>
<dbReference type="InterPro" id="IPR027417">
    <property type="entry name" value="P-loop_NTPase"/>
</dbReference>
<dbReference type="RefSeq" id="WP_011988611.1">
    <property type="nucleotide sequence ID" value="NC_009705.1"/>
</dbReference>
<sequence>MANFKGASRKFEVKTSRRRKDLRPMGQKLKDYFLSGEGVITGIIAIPVISLVLIRVPFSAELILLGIGIYRRKYLDFKKIAFDFPYRVPVQAKVLDGSTTGGKSLGKGVTLVGTDIEYKEQIYAGDSDLRTHALVLGTTGSGKTEFLLGLVFNALVQNTGFIYVDGKGDPKLQKDVFRLARYLGREEDLLIVNFITSGRDFVEKQADKVTNNMNIMGNTSSGMLIELIVALMDDSGGGGDMWKGRAISFVAALTRPLTYLRDKGFIGLSPEDYLSYFELHIIEELVFEHGGKYGDNFDVIVAPLKSYLKTLPGYQDKNRKKQETKTLEQHGFIIMQLTRIFNDLTFNYGHIFKTKVGDVDFFDVVVNRRLLTVLLPALERAPDSMRMLGKMIVGSIKQMMAGCLGNKVEGVVREIIDSRPTNADFPFYTILDEYGYYAVIGFAVAPAQARSLGFSVIFAAQDFSSLKKSSAEEADATWENTNIRAIGRITSGEKSETWERIIGAASDSTEAELSGFERITGAVNDRFSQQNNISLTTKRRLHYDDLARQENGEFTFLIGKKENSGQDGGVRVIRGMGFYTAGKTMKEMRINDFIPVESPEPRDLPETKLQLQSLVDMIASGKLPTNLKKAADASPVLKQFSDIYDLNTYLKGHNHSASLTERDITNATIGYYLSGKIEDSPFKFTAPIVTIAENFTENAANDKTLEPIENSEEIASELEYESEYLSEEDFDLTVVSQREDPETKMDVLDSQKGDFDRLSGSRLTEALLAIAMNNEAVATNITQTTYDNKQDNDEEHTLHHINSEQDFLSEISQRDVDGFEKNIKVFFDFSDDEETEHEIDLSDRLINKQENNRQLMTAMYHAQLMLLFSRGEKPSAQKIRDIKDDVENEYQKLLNSTSYLNGQEPQKVDAATMRQSISLLGAECGKFVKMNLTK</sequence>
<dbReference type="Proteomes" id="UP000002412">
    <property type="component" value="Plasmid p_153kb"/>
</dbReference>
<dbReference type="InterPro" id="IPR003593">
    <property type="entry name" value="AAA+_ATPase"/>
</dbReference>
<dbReference type="InterPro" id="IPR032689">
    <property type="entry name" value="TraG-D_C"/>
</dbReference>
<keyword evidence="1" id="KW-0472">Membrane</keyword>
<evidence type="ECO:0000259" key="2">
    <source>
        <dbReference type="SMART" id="SM00382"/>
    </source>
</evidence>
<protein>
    <submittedName>
        <fullName evidence="3">Putative type IV secretion system protein IcmO/DotL</fullName>
    </submittedName>
</protein>
<dbReference type="SUPFAM" id="SSF52540">
    <property type="entry name" value="P-loop containing nucleoside triphosphate hydrolases"/>
    <property type="match status" value="1"/>
</dbReference>
<name>A0A0U1QTQ8_YERP3</name>
<dbReference type="Pfam" id="PF12696">
    <property type="entry name" value="TraG-D_C"/>
    <property type="match status" value="1"/>
</dbReference>
<proteinExistence type="predicted"/>
<evidence type="ECO:0000313" key="3">
    <source>
        <dbReference type="EMBL" id="ABS45767.1"/>
    </source>
</evidence>
<dbReference type="Gene3D" id="3.40.50.300">
    <property type="entry name" value="P-loop containing nucleotide triphosphate hydrolases"/>
    <property type="match status" value="2"/>
</dbReference>
<evidence type="ECO:0000313" key="4">
    <source>
        <dbReference type="Proteomes" id="UP000002412"/>
    </source>
</evidence>
<keyword evidence="1" id="KW-1133">Transmembrane helix</keyword>
<dbReference type="AlphaFoldDB" id="A0A0U1QTQ8"/>
<reference evidence="3 4" key="1">
    <citation type="journal article" date="2007" name="PLoS Genet.">
        <title>The complete genome sequence of Yersinia pseudotuberculosis IP31758, the causative agent of Far East scarlet-like fever.</title>
        <authorList>
            <person name="Eppinger M."/>
            <person name="Rosovitz M.J."/>
            <person name="Fricke W.F."/>
            <person name="Rasko D.A."/>
            <person name="Kokorina G."/>
            <person name="Fayolle C."/>
            <person name="Lindler L.E."/>
            <person name="Carniel E."/>
            <person name="Ravel J."/>
        </authorList>
    </citation>
    <scope>NUCLEOTIDE SEQUENCE [LARGE SCALE GENOMIC DNA]</scope>
    <source>
        <strain evidence="3 4">IP 31758</strain>
        <plasmid evidence="4">Plasmid plasmid_153kb</plasmid>
    </source>
</reference>
<evidence type="ECO:0000256" key="1">
    <source>
        <dbReference type="SAM" id="Phobius"/>
    </source>
</evidence>
<keyword evidence="3" id="KW-0614">Plasmid</keyword>
<dbReference type="HOGENOM" id="CLU_313512_0_0_6"/>
<accession>A0A0U1QTQ8</accession>
<organism evidence="3 4">
    <name type="scientific">Yersinia pseudotuberculosis serotype O:1b (strain IP 31758)</name>
    <dbReference type="NCBI Taxonomy" id="349747"/>
    <lineage>
        <taxon>Bacteria</taxon>
        <taxon>Pseudomonadati</taxon>
        <taxon>Pseudomonadota</taxon>
        <taxon>Gammaproteobacteria</taxon>
        <taxon>Enterobacterales</taxon>
        <taxon>Yersiniaceae</taxon>
        <taxon>Yersinia</taxon>
    </lineage>
</organism>
<dbReference type="PANTHER" id="PTHR30121">
    <property type="entry name" value="UNCHARACTERIZED PROTEIN YJGR-RELATED"/>
    <property type="match status" value="1"/>
</dbReference>
<feature type="transmembrane region" description="Helical" evidence="1">
    <location>
        <begin position="32"/>
        <end position="54"/>
    </location>
</feature>
<dbReference type="InterPro" id="IPR051162">
    <property type="entry name" value="T4SS_component"/>
</dbReference>
<dbReference type="EMBL" id="CP000719">
    <property type="protein sequence ID" value="ABS45767.1"/>
    <property type="molecule type" value="Genomic_DNA"/>
</dbReference>